<feature type="domain" description="F-box protein Hrt3/FBXO9 C-terminal" evidence="3">
    <location>
        <begin position="128"/>
        <end position="270"/>
    </location>
</feature>
<evidence type="ECO:0000256" key="1">
    <source>
        <dbReference type="ARBA" id="ARBA00022786"/>
    </source>
</evidence>
<dbReference type="GO" id="GO:0005634">
    <property type="term" value="C:nucleus"/>
    <property type="evidence" value="ECO:0007669"/>
    <property type="project" value="UniProtKB-SubCell"/>
</dbReference>
<name>A0A218XZW2_PUNGR</name>
<dbReference type="PANTHER" id="PTHR12874">
    <property type="entry name" value="F-BOX ONLY PROTEIN 48-RELATED"/>
    <property type="match status" value="1"/>
</dbReference>
<comment type="pathway">
    <text evidence="2">Protein modification; protein ubiquitination.</text>
</comment>
<evidence type="ECO:0000313" key="5">
    <source>
        <dbReference type="Proteomes" id="UP000197138"/>
    </source>
</evidence>
<sequence length="270" mass="30641">MLPTDFTSVQAELESALRMKTMRFLVTQRPWLDLYGVNVRPVAPFGSASSRPYVDHALIHRSLPDELLYEVSGMVENYKILQSKYEGSWRKMWLLRPRVRTDGLYVSRNTYIHTGVAEWKVTNPVHLNSSQKIKEVAKCMNFRASKADCVFKGHYTLSDDKVEAAVLYPGMRLTVLRIRLRLRGTTPGANNRMDLLSLVTSGVNDNEVGGPEEDILGVVEGWEDDETHNPDVPAVSHKRGLTPFVFVPFEEVEKSVLNLPVEKMDYYVPG</sequence>
<dbReference type="GO" id="GO:0016567">
    <property type="term" value="P:protein ubiquitination"/>
    <property type="evidence" value="ECO:0007669"/>
    <property type="project" value="UniProtKB-UniRule"/>
</dbReference>
<protein>
    <recommendedName>
        <fullName evidence="2">F-box protein</fullName>
    </recommendedName>
</protein>
<dbReference type="GO" id="GO:0031146">
    <property type="term" value="P:SCF-dependent proteasomal ubiquitin-dependent protein catabolic process"/>
    <property type="evidence" value="ECO:0007669"/>
    <property type="project" value="UniProtKB-UniRule"/>
</dbReference>
<comment type="subunit">
    <text evidence="2">Component of the SCF-type E3 ligase complex.</text>
</comment>
<dbReference type="InterPro" id="IPR045464">
    <property type="entry name" value="Hrt3/FBXO9_C"/>
</dbReference>
<comment type="subcellular location">
    <subcellularLocation>
        <location evidence="2">Nucleus</location>
    </subcellularLocation>
</comment>
<proteinExistence type="predicted"/>
<evidence type="ECO:0000259" key="3">
    <source>
        <dbReference type="Pfam" id="PF19270"/>
    </source>
</evidence>
<comment type="caution">
    <text evidence="4">The sequence shown here is derived from an EMBL/GenBank/DDBJ whole genome shotgun (WGS) entry which is preliminary data.</text>
</comment>
<evidence type="ECO:0000256" key="2">
    <source>
        <dbReference type="RuleBase" id="RU369085"/>
    </source>
</evidence>
<organism evidence="4 5">
    <name type="scientific">Punica granatum</name>
    <name type="common">Pomegranate</name>
    <dbReference type="NCBI Taxonomy" id="22663"/>
    <lineage>
        <taxon>Eukaryota</taxon>
        <taxon>Viridiplantae</taxon>
        <taxon>Streptophyta</taxon>
        <taxon>Embryophyta</taxon>
        <taxon>Tracheophyta</taxon>
        <taxon>Spermatophyta</taxon>
        <taxon>Magnoliopsida</taxon>
        <taxon>eudicotyledons</taxon>
        <taxon>Gunneridae</taxon>
        <taxon>Pentapetalae</taxon>
        <taxon>rosids</taxon>
        <taxon>malvids</taxon>
        <taxon>Myrtales</taxon>
        <taxon>Lythraceae</taxon>
        <taxon>Punica</taxon>
    </lineage>
</organism>
<reference evidence="5" key="1">
    <citation type="journal article" date="2017" name="Plant J.">
        <title>The pomegranate (Punica granatum L.) genome and the genomics of punicalagin biosynthesis.</title>
        <authorList>
            <person name="Qin G."/>
            <person name="Xu C."/>
            <person name="Ming R."/>
            <person name="Tang H."/>
            <person name="Guyot R."/>
            <person name="Kramer E.M."/>
            <person name="Hu Y."/>
            <person name="Yi X."/>
            <person name="Qi Y."/>
            <person name="Xu X."/>
            <person name="Gao Z."/>
            <person name="Pan H."/>
            <person name="Jian J."/>
            <person name="Tian Y."/>
            <person name="Yue Z."/>
            <person name="Xu Y."/>
        </authorList>
    </citation>
    <scope>NUCLEOTIDE SEQUENCE [LARGE SCALE GENOMIC DNA]</scope>
    <source>
        <strain evidence="5">cv. Dabenzi</strain>
    </source>
</reference>
<accession>A0A218XZW2</accession>
<dbReference type="EMBL" id="MTKT01000553">
    <property type="protein sequence ID" value="OWM90139.1"/>
    <property type="molecule type" value="Genomic_DNA"/>
</dbReference>
<dbReference type="GO" id="GO:0019005">
    <property type="term" value="C:SCF ubiquitin ligase complex"/>
    <property type="evidence" value="ECO:0007669"/>
    <property type="project" value="UniProtKB-UniRule"/>
</dbReference>
<feature type="domain" description="F-box protein Hrt3/FBXO9 C-terminal" evidence="3">
    <location>
        <begin position="78"/>
        <end position="127"/>
    </location>
</feature>
<dbReference type="AlphaFoldDB" id="A0A218XZW2"/>
<dbReference type="Proteomes" id="UP000197138">
    <property type="component" value="Unassembled WGS sequence"/>
</dbReference>
<keyword evidence="1 2" id="KW-0833">Ubl conjugation pathway</keyword>
<dbReference type="GO" id="GO:0005737">
    <property type="term" value="C:cytoplasm"/>
    <property type="evidence" value="ECO:0007669"/>
    <property type="project" value="TreeGrafter"/>
</dbReference>
<evidence type="ECO:0000313" key="4">
    <source>
        <dbReference type="EMBL" id="OWM90139.1"/>
    </source>
</evidence>
<keyword evidence="2" id="KW-0539">Nucleus</keyword>
<comment type="function">
    <text evidence="2">Acts as a component of a SCF E3 ubiquitin ligase complexes.</text>
</comment>
<dbReference type="Pfam" id="PF19270">
    <property type="entry name" value="FBO_C"/>
    <property type="match status" value="2"/>
</dbReference>
<dbReference type="PANTHER" id="PTHR12874:SF9">
    <property type="entry name" value="F-BOX ONLY PROTEIN 48"/>
    <property type="match status" value="1"/>
</dbReference>
<gene>
    <name evidence="4" type="ORF">CDL15_Pgr006460</name>
</gene>